<evidence type="ECO:0000313" key="1">
    <source>
        <dbReference type="EMBL" id="MBK1865897.1"/>
    </source>
</evidence>
<protein>
    <submittedName>
        <fullName evidence="1">ABC transporter substrate-binding protein</fullName>
    </submittedName>
</protein>
<evidence type="ECO:0000313" key="2">
    <source>
        <dbReference type="Proteomes" id="UP000616151"/>
    </source>
</evidence>
<sequence length="500" mass="54769">MAPALFALLATSALTIGPFAAEAATLKVGVREDALTIDPIASSDNASIWAELQIYDQLVRPSKDGTKLEPGIAESWTVSPDGKEYQFKLRSDAKFSDGTPVTAKDVEFSLKRAAGEKSEWGRFFRPITSYDVVDDHTIVMKLEKPFTPIINNLAMFSASILPAKLVEAQGEAFFEKPIGSGPFSLSSWARGQKMELAKNPHYWEKGKPAIDGATLEIVPEDNSRVLKLKAGELDAIIEVPFNQAAALKSDASVKVGLAPVFRIDMVQINTTKKPFDDVRVRQAMNYAIDKEALVKGVFHGDAVAATTSIPVMAYHNEELKPYPLDLDKAKALLKEAGLDSGFKTSMLVRGGDVTSRQIGSAIQASLRAIGIEVELQTIEGSSQFSTTKAGNFELSLSYATSDTIDPDQLVGFTMVNPERANAFHSQWKDDRVNELYALERSTNEGEERGKMFKEIEARVHEGAPFIFLFMPKSAYAMRANVEGFEVLPTANYSLKDVVIK</sequence>
<dbReference type="Proteomes" id="UP000616151">
    <property type="component" value="Unassembled WGS sequence"/>
</dbReference>
<keyword evidence="2" id="KW-1185">Reference proteome</keyword>
<dbReference type="EMBL" id="JAENHL010000006">
    <property type="protein sequence ID" value="MBK1865897.1"/>
    <property type="molecule type" value="Genomic_DNA"/>
</dbReference>
<gene>
    <name evidence="1" type="ORF">JHL16_06000</name>
</gene>
<accession>A0ACC5QZV8</accession>
<comment type="caution">
    <text evidence="1">The sequence shown here is derived from an EMBL/GenBank/DDBJ whole genome shotgun (WGS) entry which is preliminary data.</text>
</comment>
<reference evidence="1" key="1">
    <citation type="submission" date="2021-01" db="EMBL/GenBank/DDBJ databases">
        <authorList>
            <person name="Sun Q."/>
        </authorList>
    </citation>
    <scope>NUCLEOTIDE SEQUENCE</scope>
    <source>
        <strain evidence="1">YIM B02566</strain>
    </source>
</reference>
<proteinExistence type="predicted"/>
<name>A0ACC5QZV8_9HYPH</name>
<organism evidence="1 2">
    <name type="scientific">Taklimakanibacter albus</name>
    <dbReference type="NCBI Taxonomy" id="2800327"/>
    <lineage>
        <taxon>Bacteria</taxon>
        <taxon>Pseudomonadati</taxon>
        <taxon>Pseudomonadota</taxon>
        <taxon>Alphaproteobacteria</taxon>
        <taxon>Hyphomicrobiales</taxon>
        <taxon>Aestuariivirgaceae</taxon>
        <taxon>Taklimakanibacter</taxon>
    </lineage>
</organism>